<dbReference type="GO" id="GO:0022857">
    <property type="term" value="F:transmembrane transporter activity"/>
    <property type="evidence" value="ECO:0007669"/>
    <property type="project" value="InterPro"/>
</dbReference>
<evidence type="ECO:0000256" key="4">
    <source>
        <dbReference type="ARBA" id="ARBA00022989"/>
    </source>
</evidence>
<gene>
    <name evidence="8" type="ORF">LTR82_013734</name>
    <name evidence="9" type="ORF">LTR91_025645</name>
</gene>
<evidence type="ECO:0000256" key="2">
    <source>
        <dbReference type="ARBA" id="ARBA00022448"/>
    </source>
</evidence>
<feature type="domain" description="Major facilitator superfamily (MFS) profile" evidence="7">
    <location>
        <begin position="48"/>
        <end position="463"/>
    </location>
</feature>
<dbReference type="Proteomes" id="UP001175353">
    <property type="component" value="Unassembled WGS sequence"/>
</dbReference>
<reference evidence="9" key="2">
    <citation type="submission" date="2023-06" db="EMBL/GenBank/DDBJ databases">
        <title>Black Yeasts Isolated from many extreme environments.</title>
        <authorList>
            <person name="Coleine C."/>
            <person name="Stajich J.E."/>
            <person name="Selbmann L."/>
        </authorList>
    </citation>
    <scope>NUCLEOTIDE SEQUENCE</scope>
    <source>
        <strain evidence="9">CCFEE 5200</strain>
    </source>
</reference>
<dbReference type="Pfam" id="PF07690">
    <property type="entry name" value="MFS_1"/>
    <property type="match status" value="1"/>
</dbReference>
<feature type="transmembrane region" description="Helical" evidence="6">
    <location>
        <begin position="114"/>
        <end position="133"/>
    </location>
</feature>
<dbReference type="Proteomes" id="UP001168146">
    <property type="component" value="Unassembled WGS sequence"/>
</dbReference>
<evidence type="ECO:0000256" key="1">
    <source>
        <dbReference type="ARBA" id="ARBA00004141"/>
    </source>
</evidence>
<dbReference type="PANTHER" id="PTHR43791:SF52">
    <property type="entry name" value="TRANSPORTER, PUTATIVE (AFU_ORTHOLOGUE AFUA_1G11820)-RELATED"/>
    <property type="match status" value="1"/>
</dbReference>
<dbReference type="PANTHER" id="PTHR43791">
    <property type="entry name" value="PERMEASE-RELATED"/>
    <property type="match status" value="1"/>
</dbReference>
<evidence type="ECO:0000313" key="8">
    <source>
        <dbReference type="EMBL" id="KAK0313117.1"/>
    </source>
</evidence>
<keyword evidence="11" id="KW-1185">Reference proteome</keyword>
<keyword evidence="5 6" id="KW-0472">Membrane</keyword>
<reference evidence="8" key="1">
    <citation type="submission" date="2021-12" db="EMBL/GenBank/DDBJ databases">
        <title>Black yeast isolated from Biological Soil Crust.</title>
        <authorList>
            <person name="Kurbessoian T."/>
        </authorList>
    </citation>
    <scope>NUCLEOTIDE SEQUENCE</scope>
    <source>
        <strain evidence="8">CCFEE 5208</strain>
    </source>
</reference>
<evidence type="ECO:0000256" key="3">
    <source>
        <dbReference type="ARBA" id="ARBA00022692"/>
    </source>
</evidence>
<sequence length="491" mass="55436">MDTHIADDKLAELHVEELVVQANDRSVERYEIDPEAEKKLLRKLDLRVVPALWFLYMLAFLDRTNIGNAKIQGLTKDLKMTGNDYNIALMIFFPSYIVFEVPSNILIKRLAPSTWLSLIMFLWGVITICQGLVQTKTQLYIMRFLLGIFESGFFPGCMYLISMYYKRYENQWRFNIFFSGSILAGSFSGLLAYAIAHMDGVAGYAGWRWIFILEGLVTAIVAIAAKWFIVDWPETATFLTNEEKRLLIARLSADVADAKMNRLDKPAVKRIFSDWKMYLGTLMYLGIVNTGYATSFFTPTILTELGYKAEKAQVRSIPIFIVAAVVCMATAWCSDRLRHRYAFAITGICIATIGYVVLLCQHSVSINGRYAAIFLIVSGGYMCQPITLGWINNTMGGHYKRSVASAFQVGFGNIGGIIASNIFITNQAPLYKTGYGVSLALIWVTALSCTGLLVGLMVENRKRERGDRDWRLETSEADNLGDDHPHFRFTY</sequence>
<feature type="transmembrane region" description="Helical" evidence="6">
    <location>
        <begin position="87"/>
        <end position="107"/>
    </location>
</feature>
<dbReference type="PROSITE" id="PS50850">
    <property type="entry name" value="MFS"/>
    <property type="match status" value="1"/>
</dbReference>
<dbReference type="Gene3D" id="1.20.1250.20">
    <property type="entry name" value="MFS general substrate transporter like domains"/>
    <property type="match status" value="2"/>
</dbReference>
<feature type="transmembrane region" description="Helical" evidence="6">
    <location>
        <begin position="174"/>
        <end position="195"/>
    </location>
</feature>
<dbReference type="GO" id="GO:0016020">
    <property type="term" value="C:membrane"/>
    <property type="evidence" value="ECO:0007669"/>
    <property type="project" value="UniProtKB-SubCell"/>
</dbReference>
<feature type="transmembrane region" description="Helical" evidence="6">
    <location>
        <begin position="341"/>
        <end position="364"/>
    </location>
</feature>
<comment type="subcellular location">
    <subcellularLocation>
        <location evidence="1">Membrane</location>
        <topology evidence="1">Multi-pass membrane protein</topology>
    </subcellularLocation>
</comment>
<evidence type="ECO:0000313" key="10">
    <source>
        <dbReference type="Proteomes" id="UP001168146"/>
    </source>
</evidence>
<keyword evidence="3 6" id="KW-0812">Transmembrane</keyword>
<feature type="transmembrane region" description="Helical" evidence="6">
    <location>
        <begin position="44"/>
        <end position="61"/>
    </location>
</feature>
<keyword evidence="4 6" id="KW-1133">Transmembrane helix</keyword>
<dbReference type="InterPro" id="IPR036259">
    <property type="entry name" value="MFS_trans_sf"/>
</dbReference>
<keyword evidence="2" id="KW-0813">Transport</keyword>
<dbReference type="SUPFAM" id="SSF103473">
    <property type="entry name" value="MFS general substrate transporter"/>
    <property type="match status" value="1"/>
</dbReference>
<dbReference type="InterPro" id="IPR020846">
    <property type="entry name" value="MFS_dom"/>
</dbReference>
<dbReference type="FunFam" id="1.20.1250.20:FF:000068">
    <property type="entry name" value="MFS general substrate transporter"/>
    <property type="match status" value="1"/>
</dbReference>
<feature type="transmembrane region" description="Helical" evidence="6">
    <location>
        <begin position="317"/>
        <end position="334"/>
    </location>
</feature>
<name>A0AAN6FCK7_9PEZI</name>
<feature type="transmembrane region" description="Helical" evidence="6">
    <location>
        <begin position="436"/>
        <end position="458"/>
    </location>
</feature>
<accession>A0AAN6FCK7</accession>
<feature type="transmembrane region" description="Helical" evidence="6">
    <location>
        <begin position="139"/>
        <end position="162"/>
    </location>
</feature>
<dbReference type="EMBL" id="JAUJLE010000830">
    <property type="protein sequence ID" value="KAK0950469.1"/>
    <property type="molecule type" value="Genomic_DNA"/>
</dbReference>
<proteinExistence type="predicted"/>
<dbReference type="AlphaFoldDB" id="A0AAN6FCK7"/>
<feature type="transmembrane region" description="Helical" evidence="6">
    <location>
        <begin position="403"/>
        <end position="424"/>
    </location>
</feature>
<feature type="transmembrane region" description="Helical" evidence="6">
    <location>
        <begin position="370"/>
        <end position="391"/>
    </location>
</feature>
<dbReference type="FunFam" id="1.20.1250.20:FF:000034">
    <property type="entry name" value="MFS general substrate transporter"/>
    <property type="match status" value="1"/>
</dbReference>
<evidence type="ECO:0000313" key="9">
    <source>
        <dbReference type="EMBL" id="KAK0950469.1"/>
    </source>
</evidence>
<feature type="transmembrane region" description="Helical" evidence="6">
    <location>
        <begin position="277"/>
        <end position="297"/>
    </location>
</feature>
<protein>
    <recommendedName>
        <fullName evidence="7">Major facilitator superfamily (MFS) profile domain-containing protein</fullName>
    </recommendedName>
</protein>
<comment type="caution">
    <text evidence="8">The sequence shown here is derived from an EMBL/GenBank/DDBJ whole genome shotgun (WGS) entry which is preliminary data.</text>
</comment>
<dbReference type="EMBL" id="JASUXU010000062">
    <property type="protein sequence ID" value="KAK0313117.1"/>
    <property type="molecule type" value="Genomic_DNA"/>
</dbReference>
<organism evidence="8 10">
    <name type="scientific">Friedmanniomyces endolithicus</name>
    <dbReference type="NCBI Taxonomy" id="329885"/>
    <lineage>
        <taxon>Eukaryota</taxon>
        <taxon>Fungi</taxon>
        <taxon>Dikarya</taxon>
        <taxon>Ascomycota</taxon>
        <taxon>Pezizomycotina</taxon>
        <taxon>Dothideomycetes</taxon>
        <taxon>Dothideomycetidae</taxon>
        <taxon>Mycosphaerellales</taxon>
        <taxon>Teratosphaeriaceae</taxon>
        <taxon>Friedmanniomyces</taxon>
    </lineage>
</organism>
<feature type="transmembrane region" description="Helical" evidence="6">
    <location>
        <begin position="207"/>
        <end position="229"/>
    </location>
</feature>
<dbReference type="InterPro" id="IPR011701">
    <property type="entry name" value="MFS"/>
</dbReference>
<evidence type="ECO:0000256" key="5">
    <source>
        <dbReference type="ARBA" id="ARBA00023136"/>
    </source>
</evidence>
<evidence type="ECO:0000256" key="6">
    <source>
        <dbReference type="SAM" id="Phobius"/>
    </source>
</evidence>
<evidence type="ECO:0000259" key="7">
    <source>
        <dbReference type="PROSITE" id="PS50850"/>
    </source>
</evidence>
<evidence type="ECO:0000313" key="11">
    <source>
        <dbReference type="Proteomes" id="UP001175353"/>
    </source>
</evidence>